<organism evidence="12 13">
    <name type="scientific">Enterovibrio coralii</name>
    <dbReference type="NCBI Taxonomy" id="294935"/>
    <lineage>
        <taxon>Bacteria</taxon>
        <taxon>Pseudomonadati</taxon>
        <taxon>Pseudomonadota</taxon>
        <taxon>Gammaproteobacteria</taxon>
        <taxon>Vibrionales</taxon>
        <taxon>Vibrionaceae</taxon>
        <taxon>Enterovibrio</taxon>
    </lineage>
</organism>
<feature type="region of interest" description="Disordered" evidence="10">
    <location>
        <begin position="15"/>
        <end position="34"/>
    </location>
</feature>
<reference evidence="12 13" key="1">
    <citation type="submission" date="2015-11" db="EMBL/GenBank/DDBJ databases">
        <title>Genomic Taxonomy of the Vibrionaceae.</title>
        <authorList>
            <person name="Gomez-Gil B."/>
            <person name="Enciso-Ibarra J."/>
        </authorList>
    </citation>
    <scope>NUCLEOTIDE SEQUENCE [LARGE SCALE GENOMIC DNA]</scope>
    <source>
        <strain evidence="12 13">CAIM 912</strain>
    </source>
</reference>
<dbReference type="GO" id="GO:0005524">
    <property type="term" value="F:ATP binding"/>
    <property type="evidence" value="ECO:0007669"/>
    <property type="project" value="UniProtKB-KW"/>
</dbReference>
<protein>
    <recommendedName>
        <fullName evidence="8">Glutamate--cysteine ligase</fullName>
        <ecNumber evidence="8">6.3.2.2</ecNumber>
    </recommendedName>
    <alternativeName>
        <fullName evidence="8">Gamma-ECS</fullName>
        <shortName evidence="8">GCS</shortName>
    </alternativeName>
    <alternativeName>
        <fullName evidence="8">Gamma-glutamylcysteine synthetase</fullName>
    </alternativeName>
</protein>
<dbReference type="SUPFAM" id="SSF55931">
    <property type="entry name" value="Glutamine synthetase/guanido kinase"/>
    <property type="match status" value="1"/>
</dbReference>
<dbReference type="UniPathway" id="UPA00142">
    <property type="reaction ID" value="UER00209"/>
</dbReference>
<dbReference type="HAMAP" id="MF_00578">
    <property type="entry name" value="Glu_cys_ligase"/>
    <property type="match status" value="1"/>
</dbReference>
<comment type="catalytic activity">
    <reaction evidence="7 8 9">
        <text>L-cysteine + L-glutamate + ATP = gamma-L-glutamyl-L-cysteine + ADP + phosphate + H(+)</text>
        <dbReference type="Rhea" id="RHEA:13285"/>
        <dbReference type="ChEBI" id="CHEBI:15378"/>
        <dbReference type="ChEBI" id="CHEBI:29985"/>
        <dbReference type="ChEBI" id="CHEBI:30616"/>
        <dbReference type="ChEBI" id="CHEBI:35235"/>
        <dbReference type="ChEBI" id="CHEBI:43474"/>
        <dbReference type="ChEBI" id="CHEBI:58173"/>
        <dbReference type="ChEBI" id="CHEBI:456216"/>
        <dbReference type="EC" id="6.3.2.2"/>
    </reaction>
</comment>
<dbReference type="NCBIfam" id="TIGR01434">
    <property type="entry name" value="glu_cys_ligase"/>
    <property type="match status" value="1"/>
</dbReference>
<evidence type="ECO:0000256" key="6">
    <source>
        <dbReference type="ARBA" id="ARBA00022840"/>
    </source>
</evidence>
<feature type="domain" description="Glutamate--cysteine ligase" evidence="11">
    <location>
        <begin position="10"/>
        <end position="367"/>
    </location>
</feature>
<comment type="pathway">
    <text evidence="1 8 9">Sulfur metabolism; glutathione biosynthesis; glutathione from L-cysteine and L-glutamate: step 1/2.</text>
</comment>
<sequence length="512" mass="57199">MDEYIGSDARSIRRGIEKETIRTTPKGALSQQSHPKKLGSALMHPFITTDFAEAQLELITPAYTDKNAVFNHLAGLHHFVANNLPDNEMLWAGSLPPVLPEERDITIAQYGRSNAAEMKMRYRQGLANRYGKRMQTISGIHYNFSLPESFWVELHQQENSELPLPDFISERYFHLIRNALRHGWIVAYLFGASPALDKSYLQGRAHSLLPMGGVEDADSFYLPWATSLRLSSVGYTNSEQSQYPISYNDKNTYLKGVSDLLAKPSEKYLSIEEGQQLNAAILQLEAELYGAIRPKVVAKDMRPLEALCRKGVEYVELRTVDNNPYLPLGINETQSHFLDMFLAYCALSPSPALTVEEQAVIKARMELVATTGRKPDLLLPTLDGERSLTEMGEALLTAMTDVASLFDRAFDTHEYSQSLVLENQKLNDSTLTPSAQVLADMQQEGLSYAELVSKLSTAHMVHHRAAGIDADLQTQLESLVEASLVEQATLEAEHALPFDDFLNKKNAITCDC</sequence>
<dbReference type="STRING" id="294935.ATN88_04155"/>
<dbReference type="GO" id="GO:0006750">
    <property type="term" value="P:glutathione biosynthetic process"/>
    <property type="evidence" value="ECO:0007669"/>
    <property type="project" value="UniProtKB-UniRule"/>
</dbReference>
<dbReference type="OrthoDB" id="9803907at2"/>
<evidence type="ECO:0000313" key="13">
    <source>
        <dbReference type="Proteomes" id="UP000070529"/>
    </source>
</evidence>
<dbReference type="InterPro" id="IPR007370">
    <property type="entry name" value="Glu_cys_ligase"/>
</dbReference>
<evidence type="ECO:0000256" key="2">
    <source>
        <dbReference type="ARBA" id="ARBA00008772"/>
    </source>
</evidence>
<evidence type="ECO:0000256" key="10">
    <source>
        <dbReference type="SAM" id="MobiDB-lite"/>
    </source>
</evidence>
<dbReference type="Proteomes" id="UP000070529">
    <property type="component" value="Unassembled WGS sequence"/>
</dbReference>
<keyword evidence="6 8" id="KW-0067">ATP-binding</keyword>
<dbReference type="GO" id="GO:0046872">
    <property type="term" value="F:metal ion binding"/>
    <property type="evidence" value="ECO:0007669"/>
    <property type="project" value="TreeGrafter"/>
</dbReference>
<dbReference type="RefSeq" id="WP_067410147.1">
    <property type="nucleotide sequence ID" value="NZ_LNTY01000006.1"/>
</dbReference>
<evidence type="ECO:0000313" key="12">
    <source>
        <dbReference type="EMBL" id="KXF82957.1"/>
    </source>
</evidence>
<dbReference type="Pfam" id="PF04262">
    <property type="entry name" value="Glu_cys_ligase"/>
    <property type="match status" value="1"/>
</dbReference>
<name>A0A135IBW6_9GAMM</name>
<gene>
    <name evidence="8" type="primary">gshA</name>
    <name evidence="12" type="ORF">ATN88_04155</name>
</gene>
<comment type="similarity">
    <text evidence="2 8">Belongs to the glutamate--cysteine ligase type 1 family. Type 1 subfamily.</text>
</comment>
<keyword evidence="5 8" id="KW-0547">Nucleotide-binding</keyword>
<dbReference type="PANTHER" id="PTHR38761:SF1">
    <property type="entry name" value="GLUTAMATE--CYSTEINE LIGASE"/>
    <property type="match status" value="1"/>
</dbReference>
<evidence type="ECO:0000256" key="5">
    <source>
        <dbReference type="ARBA" id="ARBA00022741"/>
    </source>
</evidence>
<evidence type="ECO:0000256" key="4">
    <source>
        <dbReference type="ARBA" id="ARBA00022684"/>
    </source>
</evidence>
<comment type="caution">
    <text evidence="12">The sequence shown here is derived from an EMBL/GenBank/DDBJ whole genome shotgun (WGS) entry which is preliminary data.</text>
</comment>
<dbReference type="InterPro" id="IPR006334">
    <property type="entry name" value="Glut_cys_ligase"/>
</dbReference>
<keyword evidence="4 8" id="KW-0317">Glutathione biosynthesis</keyword>
<dbReference type="InterPro" id="IPR014746">
    <property type="entry name" value="Gln_synth/guanido_kin_cat_dom"/>
</dbReference>
<evidence type="ECO:0000256" key="8">
    <source>
        <dbReference type="HAMAP-Rule" id="MF_00578"/>
    </source>
</evidence>
<evidence type="ECO:0000259" key="11">
    <source>
        <dbReference type="Pfam" id="PF04262"/>
    </source>
</evidence>
<dbReference type="PANTHER" id="PTHR38761">
    <property type="entry name" value="GLUTAMATE--CYSTEINE LIGASE"/>
    <property type="match status" value="1"/>
</dbReference>
<dbReference type="EC" id="6.3.2.2" evidence="8"/>
<evidence type="ECO:0000256" key="1">
    <source>
        <dbReference type="ARBA" id="ARBA00005006"/>
    </source>
</evidence>
<dbReference type="EMBL" id="LNTY01000006">
    <property type="protein sequence ID" value="KXF82957.1"/>
    <property type="molecule type" value="Genomic_DNA"/>
</dbReference>
<keyword evidence="3 8" id="KW-0436">Ligase</keyword>
<proteinExistence type="inferred from homology"/>
<evidence type="ECO:0000256" key="7">
    <source>
        <dbReference type="ARBA" id="ARBA00048819"/>
    </source>
</evidence>
<evidence type="ECO:0000256" key="3">
    <source>
        <dbReference type="ARBA" id="ARBA00022598"/>
    </source>
</evidence>
<dbReference type="GO" id="GO:0005829">
    <property type="term" value="C:cytosol"/>
    <property type="evidence" value="ECO:0007669"/>
    <property type="project" value="TreeGrafter"/>
</dbReference>
<dbReference type="GO" id="GO:0004357">
    <property type="term" value="F:glutamate-cysteine ligase activity"/>
    <property type="evidence" value="ECO:0007669"/>
    <property type="project" value="UniProtKB-UniRule"/>
</dbReference>
<accession>A0A135IBW6</accession>
<dbReference type="AlphaFoldDB" id="A0A135IBW6"/>
<keyword evidence="13" id="KW-1185">Reference proteome</keyword>
<dbReference type="Gene3D" id="3.30.590.20">
    <property type="match status" value="1"/>
</dbReference>
<evidence type="ECO:0000256" key="9">
    <source>
        <dbReference type="RuleBase" id="RU004391"/>
    </source>
</evidence>